<organism evidence="3 4">
    <name type="scientific">Bacillus thuringiensis HD-789</name>
    <dbReference type="NCBI Taxonomy" id="1217737"/>
    <lineage>
        <taxon>Bacteria</taxon>
        <taxon>Bacillati</taxon>
        <taxon>Bacillota</taxon>
        <taxon>Bacilli</taxon>
        <taxon>Bacillales</taxon>
        <taxon>Bacillaceae</taxon>
        <taxon>Bacillus</taxon>
        <taxon>Bacillus cereus group</taxon>
    </lineage>
</organism>
<gene>
    <name evidence="3" type="ORF">BTF1_19830</name>
</gene>
<dbReference type="KEGG" id="btn:BTF1_19830"/>
<accession>A0A9W3P539</accession>
<proteinExistence type="predicted"/>
<evidence type="ECO:0000313" key="4">
    <source>
        <dbReference type="Proteomes" id="UP000005257"/>
    </source>
</evidence>
<feature type="region of interest" description="Disordered" evidence="2">
    <location>
        <begin position="21"/>
        <end position="81"/>
    </location>
</feature>
<dbReference type="EMBL" id="CP003763">
    <property type="protein sequence ID" value="AFQ28135.1"/>
    <property type="molecule type" value="Genomic_DNA"/>
</dbReference>
<dbReference type="Proteomes" id="UP000005257">
    <property type="component" value="Chromosome"/>
</dbReference>
<evidence type="ECO:0000313" key="3">
    <source>
        <dbReference type="EMBL" id="AFQ28135.1"/>
    </source>
</evidence>
<keyword evidence="1" id="KW-0175">Coiled coil</keyword>
<name>A0A9W3P539_BACTU</name>
<feature type="compositionally biased region" description="Low complexity" evidence="2">
    <location>
        <begin position="58"/>
        <end position="80"/>
    </location>
</feature>
<evidence type="ECO:0000256" key="1">
    <source>
        <dbReference type="SAM" id="Coils"/>
    </source>
</evidence>
<protein>
    <submittedName>
        <fullName evidence="3">Uncharacterized protein</fullName>
    </submittedName>
</protein>
<dbReference type="AlphaFoldDB" id="A0A9W3P539"/>
<dbReference type="RefSeq" id="WP_014895338.1">
    <property type="nucleotide sequence ID" value="NC_018508.1"/>
</dbReference>
<evidence type="ECO:0000256" key="2">
    <source>
        <dbReference type="SAM" id="MobiDB-lite"/>
    </source>
</evidence>
<sequence length="287" mass="32386">MLKPFRLRLGNFQFFNGLEGGGEVVTETVPPSDLGGELTPPQGTGEITEPTGQIETTPGQQLEGGENPEGQPPEGMEQSQAFAKRLQERTQAALMEERQRWEQEVSERYGNYDTYDRAMNFFMKQAGYNDLDSMMQAIEQQDLLQRAEKFGVTPEIQQKLESLEAKAQRAEELEYQREQHQLSQRFTQALGQFAQEKGADAAALEQFMVEQNVPNFEVAYNAMRAQQLEEQLTSAKETAIQEYLQSKKAPKVEGPGVTGLVSDEPTTDFKVARERALQRLRSANQQI</sequence>
<reference evidence="3 4" key="1">
    <citation type="journal article" date="2013" name="Genome Announc.">
        <title>Complete Genome Sequence of Bacillus thuringiensis Serovar Israelensis Strain HD-789.</title>
        <authorList>
            <person name="Doggett N.A."/>
            <person name="Stubben C.J."/>
            <person name="Chertkov O."/>
            <person name="Bruce D.C."/>
            <person name="Detter J.C."/>
            <person name="Johnson S.L."/>
            <person name="Han C.S."/>
        </authorList>
    </citation>
    <scope>NUCLEOTIDE SEQUENCE [LARGE SCALE GENOMIC DNA]</scope>
    <source>
        <strain evidence="3 4">HD-789</strain>
    </source>
</reference>
<feature type="coiled-coil region" evidence="1">
    <location>
        <begin position="153"/>
        <end position="183"/>
    </location>
</feature>